<gene>
    <name evidence="2" type="ORF">Cflav_PD3569</name>
</gene>
<evidence type="ECO:0000256" key="1">
    <source>
        <dbReference type="SAM" id="Phobius"/>
    </source>
</evidence>
<keyword evidence="1" id="KW-0812">Transmembrane</keyword>
<feature type="transmembrane region" description="Helical" evidence="1">
    <location>
        <begin position="41"/>
        <end position="60"/>
    </location>
</feature>
<organism evidence="2 3">
    <name type="scientific">Pedosphaera parvula (strain Ellin514)</name>
    <dbReference type="NCBI Taxonomy" id="320771"/>
    <lineage>
        <taxon>Bacteria</taxon>
        <taxon>Pseudomonadati</taxon>
        <taxon>Verrucomicrobiota</taxon>
        <taxon>Pedosphaerae</taxon>
        <taxon>Pedosphaerales</taxon>
        <taxon>Pedosphaeraceae</taxon>
        <taxon>Pedosphaera</taxon>
    </lineage>
</organism>
<proteinExistence type="predicted"/>
<sequence length="310" mass="36007">MDLPRQFAYGPQWKFIFYFFVAGIALLALAGVHFVSPTVGIALSFLPLCFALVGTVRRLVFPRFLELGQDTFSVCTGFFQARVTRIPYADIEQAWEVVGPRMTIFHLRTKDRTTEILSILLPNMTSYVAVRDFVNSRVRAKEKKVQPIEDGKYCFRCSYEGDGEIYNSNGEIIWRFKTLHARPHYPYGFFRLPDFVVHDNAGKELFRIKLERKWALAEFEMLENGLPVSTIRQRSILRNKFTLDFVNGHKWVFRMPLFTVSFGGLSETGEAIRVRLHSHNVWYVLIDPKADNPQLVVALAFIHRERLRFN</sequence>
<evidence type="ECO:0000313" key="2">
    <source>
        <dbReference type="EMBL" id="EEF60711.1"/>
    </source>
</evidence>
<dbReference type="EMBL" id="ABOX02000014">
    <property type="protein sequence ID" value="EEF60711.1"/>
    <property type="molecule type" value="Genomic_DNA"/>
</dbReference>
<accession>B9XH76</accession>
<evidence type="ECO:0000313" key="3">
    <source>
        <dbReference type="Proteomes" id="UP000003688"/>
    </source>
</evidence>
<keyword evidence="1" id="KW-0472">Membrane</keyword>
<comment type="caution">
    <text evidence="2">The sequence shown here is derived from an EMBL/GenBank/DDBJ whole genome shotgun (WGS) entry which is preliminary data.</text>
</comment>
<keyword evidence="3" id="KW-1185">Reference proteome</keyword>
<dbReference type="Proteomes" id="UP000003688">
    <property type="component" value="Unassembled WGS sequence"/>
</dbReference>
<reference evidence="2 3" key="1">
    <citation type="journal article" date="2011" name="J. Bacteriol.">
        <title>Genome sequence of 'Pedosphaera parvula' Ellin514, an aerobic Verrucomicrobial isolate from pasture soil.</title>
        <authorList>
            <person name="Kant R."/>
            <person name="van Passel M.W."/>
            <person name="Sangwan P."/>
            <person name="Palva A."/>
            <person name="Lucas S."/>
            <person name="Copeland A."/>
            <person name="Lapidus A."/>
            <person name="Glavina Del Rio T."/>
            <person name="Dalin E."/>
            <person name="Tice H."/>
            <person name="Bruce D."/>
            <person name="Goodwin L."/>
            <person name="Pitluck S."/>
            <person name="Chertkov O."/>
            <person name="Larimer F.W."/>
            <person name="Land M.L."/>
            <person name="Hauser L."/>
            <person name="Brettin T.S."/>
            <person name="Detter J.C."/>
            <person name="Han S."/>
            <person name="de Vos W.M."/>
            <person name="Janssen P.H."/>
            <person name="Smidt H."/>
        </authorList>
    </citation>
    <scope>NUCLEOTIDE SEQUENCE [LARGE SCALE GENOMIC DNA]</scope>
    <source>
        <strain evidence="2 3">Ellin514</strain>
    </source>
</reference>
<protein>
    <submittedName>
        <fullName evidence="2">Uncharacterized protein</fullName>
    </submittedName>
</protein>
<dbReference type="AlphaFoldDB" id="B9XH76"/>
<name>B9XH76_PEDPL</name>
<keyword evidence="1" id="KW-1133">Transmembrane helix</keyword>
<dbReference type="RefSeq" id="WP_007415172.1">
    <property type="nucleotide sequence ID" value="NZ_ABOX02000014.1"/>
</dbReference>
<feature type="transmembrane region" description="Helical" evidence="1">
    <location>
        <begin position="15"/>
        <end position="35"/>
    </location>
</feature>
<dbReference type="OrthoDB" id="32924at74201"/>